<sequence length="86" mass="8700">MPPSRSLCSRPSAVVVAVVVVVPSSSSSPSSSLPVSRGVVVATVVGRHMAPSPPVSLSPSPMSSSLNIPARETERQLGVVAELTPV</sequence>
<dbReference type="EMBL" id="CP075870">
    <property type="protein sequence ID" value="QYT06056.1"/>
    <property type="molecule type" value="Genomic_DNA"/>
</dbReference>
<evidence type="ECO:0000313" key="2">
    <source>
        <dbReference type="Proteomes" id="UP000826661"/>
    </source>
</evidence>
<evidence type="ECO:0000313" key="1">
    <source>
        <dbReference type="EMBL" id="QYT06056.1"/>
    </source>
</evidence>
<proteinExistence type="predicted"/>
<name>A0A8G0LUJ1_9HYPO</name>
<keyword evidence="2" id="KW-1185">Reference proteome</keyword>
<dbReference type="AlphaFoldDB" id="A0A8G0LUJ1"/>
<accession>A0A8G0LUJ1</accession>
<gene>
    <name evidence="1" type="ORF">H0G86_012920</name>
</gene>
<protein>
    <submittedName>
        <fullName evidence="1">Uncharacterized protein</fullName>
    </submittedName>
</protein>
<reference evidence="1 2" key="1">
    <citation type="journal article" date="2021" name="BMC Genomics">
        <title>Telomere-to-telomere genome assembly of asparaginase-producing Trichoderma simmonsii.</title>
        <authorList>
            <person name="Chung D."/>
            <person name="Kwon Y.M."/>
            <person name="Yang Y."/>
        </authorList>
    </citation>
    <scope>NUCLEOTIDE SEQUENCE [LARGE SCALE GENOMIC DNA]</scope>
    <source>
        <strain evidence="1 2">GH-Sj1</strain>
    </source>
</reference>
<organism evidence="1 2">
    <name type="scientific">Trichoderma simmonsii</name>
    <dbReference type="NCBI Taxonomy" id="1491479"/>
    <lineage>
        <taxon>Eukaryota</taxon>
        <taxon>Fungi</taxon>
        <taxon>Dikarya</taxon>
        <taxon>Ascomycota</taxon>
        <taxon>Pezizomycotina</taxon>
        <taxon>Sordariomycetes</taxon>
        <taxon>Hypocreomycetidae</taxon>
        <taxon>Hypocreales</taxon>
        <taxon>Hypocreaceae</taxon>
        <taxon>Trichoderma</taxon>
    </lineage>
</organism>
<dbReference type="Proteomes" id="UP000826661">
    <property type="component" value="Chromosome VII"/>
</dbReference>